<dbReference type="Proteomes" id="UP000053326">
    <property type="component" value="Unassembled WGS sequence"/>
</dbReference>
<dbReference type="OMA" id="MIVRIMG"/>
<name>A0A101FGY3_9THEO</name>
<evidence type="ECO:0000313" key="2">
    <source>
        <dbReference type="EMBL" id="KUK36832.1"/>
    </source>
</evidence>
<comment type="caution">
    <text evidence="2">The sequence shown here is derived from an EMBL/GenBank/DDBJ whole genome shotgun (WGS) entry which is preliminary data.</text>
</comment>
<dbReference type="Pfam" id="PF22743">
    <property type="entry name" value="PspAA"/>
    <property type="match status" value="1"/>
</dbReference>
<proteinExistence type="predicted"/>
<accession>A0A101FGY3</accession>
<dbReference type="InterPro" id="IPR054437">
    <property type="entry name" value="PspA-assoc_dom"/>
</dbReference>
<gene>
    <name evidence="2" type="ORF">XD66_0453</name>
</gene>
<protein>
    <recommendedName>
        <fullName evidence="1">PspA-associated domain-containing protein</fullName>
    </recommendedName>
</protein>
<dbReference type="AlphaFoldDB" id="A0A101FGY3"/>
<dbReference type="EMBL" id="LGFO01000036">
    <property type="protein sequence ID" value="KUK36832.1"/>
    <property type="molecule type" value="Genomic_DNA"/>
</dbReference>
<reference evidence="3" key="1">
    <citation type="journal article" date="2015" name="MBio">
        <title>Genome-Resolved Metagenomic Analysis Reveals Roles for Candidate Phyla and Other Microbial Community Members in Biogeochemical Transformations in Oil Reservoirs.</title>
        <authorList>
            <person name="Hu P."/>
            <person name="Tom L."/>
            <person name="Singh A."/>
            <person name="Thomas B.C."/>
            <person name="Baker B.J."/>
            <person name="Piceno Y.M."/>
            <person name="Andersen G.L."/>
            <person name="Banfield J.F."/>
        </authorList>
    </citation>
    <scope>NUCLEOTIDE SEQUENCE [LARGE SCALE GENOMIC DNA]</scope>
</reference>
<evidence type="ECO:0000259" key="1">
    <source>
        <dbReference type="Pfam" id="PF22743"/>
    </source>
</evidence>
<sequence>MIIRVLTEGQYRLDGNALAELDAMDDSLLDAVGAGDEQQFAERLRQVVELVQTRGKRIPDDELVESDLVIPAPDTTLEEARELFAGYPRNLR</sequence>
<organism evidence="2 3">
    <name type="scientific">Thermacetogenium phaeum</name>
    <dbReference type="NCBI Taxonomy" id="85874"/>
    <lineage>
        <taxon>Bacteria</taxon>
        <taxon>Bacillati</taxon>
        <taxon>Bacillota</taxon>
        <taxon>Clostridia</taxon>
        <taxon>Thermoanaerobacterales</taxon>
        <taxon>Thermoanaerobacteraceae</taxon>
        <taxon>Thermacetogenium</taxon>
    </lineage>
</organism>
<feature type="domain" description="PspA-associated" evidence="1">
    <location>
        <begin position="1"/>
        <end position="86"/>
    </location>
</feature>
<evidence type="ECO:0000313" key="3">
    <source>
        <dbReference type="Proteomes" id="UP000053326"/>
    </source>
</evidence>